<feature type="compositionally biased region" description="Low complexity" evidence="1">
    <location>
        <begin position="33"/>
        <end position="58"/>
    </location>
</feature>
<reference evidence="3" key="1">
    <citation type="submission" date="2022-07" db="EMBL/GenBank/DDBJ databases">
        <title>Phylogenomic reconstructions and comparative analyses of Kickxellomycotina fungi.</title>
        <authorList>
            <person name="Reynolds N.K."/>
            <person name="Stajich J.E."/>
            <person name="Barry K."/>
            <person name="Grigoriev I.V."/>
            <person name="Crous P."/>
            <person name="Smith M.E."/>
        </authorList>
    </citation>
    <scope>NUCLEOTIDE SEQUENCE</scope>
    <source>
        <strain evidence="3">NBRC 32514</strain>
    </source>
</reference>
<feature type="compositionally biased region" description="Low complexity" evidence="1">
    <location>
        <begin position="744"/>
        <end position="762"/>
    </location>
</feature>
<dbReference type="GO" id="GO:0034063">
    <property type="term" value="P:stress granule assembly"/>
    <property type="evidence" value="ECO:0007669"/>
    <property type="project" value="TreeGrafter"/>
</dbReference>
<feature type="region of interest" description="Disordered" evidence="1">
    <location>
        <begin position="529"/>
        <end position="679"/>
    </location>
</feature>
<name>A0A9W7Y5Z4_9FUNG</name>
<dbReference type="Pfam" id="PF06741">
    <property type="entry name" value="LsmAD"/>
    <property type="match status" value="1"/>
</dbReference>
<dbReference type="GO" id="GO:0003729">
    <property type="term" value="F:mRNA binding"/>
    <property type="evidence" value="ECO:0007669"/>
    <property type="project" value="TreeGrafter"/>
</dbReference>
<dbReference type="Pfam" id="PF14438">
    <property type="entry name" value="SM-ATX"/>
    <property type="match status" value="1"/>
</dbReference>
<dbReference type="EMBL" id="JANBOJ010000008">
    <property type="protein sequence ID" value="KAJ1725315.1"/>
    <property type="molecule type" value="Genomic_DNA"/>
</dbReference>
<dbReference type="GO" id="GO:0010494">
    <property type="term" value="C:cytoplasmic stress granule"/>
    <property type="evidence" value="ECO:0007669"/>
    <property type="project" value="TreeGrafter"/>
</dbReference>
<protein>
    <submittedName>
        <fullName evidence="3">Poly(A)-binding protein binding protein</fullName>
    </submittedName>
</protein>
<accession>A0A9W7Y5Z4</accession>
<dbReference type="SMART" id="SM01272">
    <property type="entry name" value="LsmAD"/>
    <property type="match status" value="1"/>
</dbReference>
<feature type="compositionally biased region" description="Low complexity" evidence="1">
    <location>
        <begin position="550"/>
        <end position="570"/>
    </location>
</feature>
<proteinExistence type="predicted"/>
<feature type="region of interest" description="Disordered" evidence="1">
    <location>
        <begin position="744"/>
        <end position="766"/>
    </location>
</feature>
<dbReference type="InterPro" id="IPR045117">
    <property type="entry name" value="ATXN2-like"/>
</dbReference>
<dbReference type="InterPro" id="IPR025852">
    <property type="entry name" value="SM_dom_ATX"/>
</dbReference>
<feature type="region of interest" description="Disordered" evidence="1">
    <location>
        <begin position="1"/>
        <end position="74"/>
    </location>
</feature>
<feature type="region of interest" description="Disordered" evidence="1">
    <location>
        <begin position="353"/>
        <end position="398"/>
    </location>
</feature>
<keyword evidence="4" id="KW-1185">Reference proteome</keyword>
<evidence type="ECO:0000256" key="1">
    <source>
        <dbReference type="SAM" id="MobiDB-lite"/>
    </source>
</evidence>
<dbReference type="Proteomes" id="UP001149813">
    <property type="component" value="Unassembled WGS sequence"/>
</dbReference>
<feature type="compositionally biased region" description="Polar residues" evidence="1">
    <location>
        <begin position="618"/>
        <end position="634"/>
    </location>
</feature>
<dbReference type="AlphaFoldDB" id="A0A9W7Y5Z4"/>
<feature type="domain" description="LsmAD" evidence="2">
    <location>
        <begin position="282"/>
        <end position="355"/>
    </location>
</feature>
<gene>
    <name evidence="3" type="primary">PBP1</name>
    <name evidence="3" type="ORF">LPJ53_000542</name>
</gene>
<sequence length="995" mass="103572">MVAQSDKTRGMKGGDGLKSGKTGRWSTGPPQLNRPSRSPQNNSSGNGSVSPNGTGSNTQPTPRGHQTSAGGAAAASRSFSAVAAGNNVGGGSARGLGTTTGSLSNRSRLQELSSLASSSLGQGLIEGEAADQVEAMNQRLLFITSFLVGGQVNVATRGGKVFSGILDSINPNDAQSVVLRYAYEQSAGKASQPIDTLVISGDDCLSVSGTTQFTDSRSKASSSVGFKTDTDISRTGGQAAQRELHRWVPDESVEVVSLEGGLETGPGGGNSWDQFATNEKLFGLTTDFDEEIYTTKLDRTRADYKEREREASRIAQEIQNAPYLNSHVAEERQDLATNDDGTMDEEDKYGAVLRQSGAPGKYVPPYLRGKADAPQKQTLPAQQDGEAAGKPQATAAQPPNNAVAAAALAKLNIRMTGPSPSQQDAGEPSGLSAAPATIPGDSGAAPTTSIAGDPAITALSKTGSLAGNSKLASLRGIKHRTDAAALNKPMADITEKLNSERERIQQHKLALRQTRISELKEFQKTFKLPTPMPEDLAEIIGHKKPSIQRSDSSGSTGSAVADAAAGSSKDNATLVAADSKAAAVQKKTESSPEAKPKFKPKPNKQTEAPPAQTAAKPETSNKAVSQAKQETPSKVSEPAKQEVTPAKQAQAVPEKSAAEKPATQTKATGSEAGKGAEKKTAGFKFNAKASSFKPSAAATPFVPKPGGRPSPAAVSDFNPFFGRRVLKKAPVTLWGDVFQFASAGNTSGSSSSDGSSSTADNAPTWPFGSRTYRSQFVSDESDAMMYQQQSYMHQYGYGYYQAYQYPPQMPMMPPGVAPRMPGSAAYSPGYGAGPYVSTPTYASPVMVGDGRSPVMGAMGGPSQQPPPPLPPTAHPLPHVQGVSSVAANAPVATTPEIGAAMLPHTHIARSNSGADSPGVMYGQAPGPPVHMGMVMPPMAFGAMQPGAYMGPPPPHGYAPQQMPIPMGYAQYPPGIAMMHQPTPDQSTPGSHHSQF</sequence>
<dbReference type="OrthoDB" id="2275718at2759"/>
<organism evidence="3 4">
    <name type="scientific">Coemansia erecta</name>
    <dbReference type="NCBI Taxonomy" id="147472"/>
    <lineage>
        <taxon>Eukaryota</taxon>
        <taxon>Fungi</taxon>
        <taxon>Fungi incertae sedis</taxon>
        <taxon>Zoopagomycota</taxon>
        <taxon>Kickxellomycotina</taxon>
        <taxon>Kickxellomycetes</taxon>
        <taxon>Kickxellales</taxon>
        <taxon>Kickxellaceae</taxon>
        <taxon>Coemansia</taxon>
    </lineage>
</organism>
<evidence type="ECO:0000313" key="4">
    <source>
        <dbReference type="Proteomes" id="UP001149813"/>
    </source>
</evidence>
<feature type="compositionally biased region" description="Basic and acidic residues" evidence="1">
    <location>
        <begin position="586"/>
        <end position="596"/>
    </location>
</feature>
<comment type="caution">
    <text evidence="3">The sequence shown here is derived from an EMBL/GenBank/DDBJ whole genome shotgun (WGS) entry which is preliminary data.</text>
</comment>
<dbReference type="InterPro" id="IPR009604">
    <property type="entry name" value="LsmAD_domain"/>
</dbReference>
<dbReference type="PANTHER" id="PTHR12854">
    <property type="entry name" value="ATAXIN 2-RELATED"/>
    <property type="match status" value="1"/>
</dbReference>
<evidence type="ECO:0000259" key="2">
    <source>
        <dbReference type="SMART" id="SM01272"/>
    </source>
</evidence>
<feature type="region of interest" description="Disordered" evidence="1">
    <location>
        <begin position="415"/>
        <end position="449"/>
    </location>
</feature>
<evidence type="ECO:0000313" key="3">
    <source>
        <dbReference type="EMBL" id="KAJ1725315.1"/>
    </source>
</evidence>
<dbReference type="PANTHER" id="PTHR12854:SF7">
    <property type="entry name" value="ATAXIN-2 HOMOLOG"/>
    <property type="match status" value="1"/>
</dbReference>